<proteinExistence type="predicted"/>
<gene>
    <name evidence="1" type="ORF">J2W43_001043</name>
</gene>
<organism evidence="1 2">
    <name type="scientific">Pseudomonas brassicacearum</name>
    <dbReference type="NCBI Taxonomy" id="930166"/>
    <lineage>
        <taxon>Bacteria</taxon>
        <taxon>Pseudomonadati</taxon>
        <taxon>Pseudomonadota</taxon>
        <taxon>Gammaproteobacteria</taxon>
        <taxon>Pseudomonadales</taxon>
        <taxon>Pseudomonadaceae</taxon>
        <taxon>Pseudomonas</taxon>
    </lineage>
</organism>
<evidence type="ECO:0000313" key="1">
    <source>
        <dbReference type="EMBL" id="MDR6957067.1"/>
    </source>
</evidence>
<evidence type="ECO:0000313" key="2">
    <source>
        <dbReference type="Proteomes" id="UP001252613"/>
    </source>
</evidence>
<comment type="caution">
    <text evidence="1">The sequence shown here is derived from an EMBL/GenBank/DDBJ whole genome shotgun (WGS) entry which is preliminary data.</text>
</comment>
<dbReference type="EMBL" id="JAVDVC010000002">
    <property type="protein sequence ID" value="MDR6957067.1"/>
    <property type="molecule type" value="Genomic_DNA"/>
</dbReference>
<accession>A0AAW8M561</accession>
<protein>
    <submittedName>
        <fullName evidence="1">Uncharacterized protein</fullName>
    </submittedName>
</protein>
<sequence length="153" mass="17331">MRTSDQSKRAKGHLAGWVGGVAFDSTRLTLLADAYSDDFVIQARWTDGGERELTFYIPERGSERKVYTFAAAQGAGAYYEITGERSMEWEGGTVTREKTEFSAPDPNQWRAMIGFNFEVSIDDQTVWIKGEGELIGASPWNRDMRERFQTRKG</sequence>
<dbReference type="RefSeq" id="WP_310357169.1">
    <property type="nucleotide sequence ID" value="NZ_JAVDVC010000002.1"/>
</dbReference>
<dbReference type="AlphaFoldDB" id="A0AAW8M561"/>
<name>A0AAW8M561_9PSED</name>
<dbReference type="Proteomes" id="UP001252613">
    <property type="component" value="Unassembled WGS sequence"/>
</dbReference>
<reference evidence="1" key="1">
    <citation type="submission" date="2023-07" db="EMBL/GenBank/DDBJ databases">
        <title>Sorghum-associated microbial communities from plants grown in Nebraska, USA.</title>
        <authorList>
            <person name="Schachtman D."/>
        </authorList>
    </citation>
    <scope>NUCLEOTIDE SEQUENCE</scope>
    <source>
        <strain evidence="1">3432</strain>
    </source>
</reference>